<dbReference type="EMBL" id="CM042047">
    <property type="protein sequence ID" value="KAI3773013.1"/>
    <property type="molecule type" value="Genomic_DNA"/>
</dbReference>
<sequence>MVEIKPTFSFHFSGKSKKFHFHERVGGWGVDLSAVEEVQTKSEGAGVHWCIDHRNRHRLPLEVDQSTVAIKKSFGKFVGCHYVP</sequence>
<name>A0ACB9FQE0_ARCLA</name>
<dbReference type="Proteomes" id="UP001055879">
    <property type="component" value="Linkage Group LG01"/>
</dbReference>
<accession>A0ACB9FQE0</accession>
<evidence type="ECO:0000313" key="1">
    <source>
        <dbReference type="EMBL" id="KAI3773013.1"/>
    </source>
</evidence>
<comment type="caution">
    <text evidence="1">The sequence shown here is derived from an EMBL/GenBank/DDBJ whole genome shotgun (WGS) entry which is preliminary data.</text>
</comment>
<evidence type="ECO:0000313" key="2">
    <source>
        <dbReference type="Proteomes" id="UP001055879"/>
    </source>
</evidence>
<keyword evidence="2" id="KW-1185">Reference proteome</keyword>
<protein>
    <submittedName>
        <fullName evidence="1">Uncharacterized protein</fullName>
    </submittedName>
</protein>
<organism evidence="1 2">
    <name type="scientific">Arctium lappa</name>
    <name type="common">Greater burdock</name>
    <name type="synonym">Lappa major</name>
    <dbReference type="NCBI Taxonomy" id="4217"/>
    <lineage>
        <taxon>Eukaryota</taxon>
        <taxon>Viridiplantae</taxon>
        <taxon>Streptophyta</taxon>
        <taxon>Embryophyta</taxon>
        <taxon>Tracheophyta</taxon>
        <taxon>Spermatophyta</taxon>
        <taxon>Magnoliopsida</taxon>
        <taxon>eudicotyledons</taxon>
        <taxon>Gunneridae</taxon>
        <taxon>Pentapetalae</taxon>
        <taxon>asterids</taxon>
        <taxon>campanulids</taxon>
        <taxon>Asterales</taxon>
        <taxon>Asteraceae</taxon>
        <taxon>Carduoideae</taxon>
        <taxon>Cardueae</taxon>
        <taxon>Arctiinae</taxon>
        <taxon>Arctium</taxon>
    </lineage>
</organism>
<proteinExistence type="predicted"/>
<gene>
    <name evidence="1" type="ORF">L6452_04210</name>
</gene>
<reference evidence="2" key="1">
    <citation type="journal article" date="2022" name="Mol. Ecol. Resour.">
        <title>The genomes of chicory, endive, great burdock and yacon provide insights into Asteraceae palaeo-polyploidization history and plant inulin production.</title>
        <authorList>
            <person name="Fan W."/>
            <person name="Wang S."/>
            <person name="Wang H."/>
            <person name="Wang A."/>
            <person name="Jiang F."/>
            <person name="Liu H."/>
            <person name="Zhao H."/>
            <person name="Xu D."/>
            <person name="Zhang Y."/>
        </authorList>
    </citation>
    <scope>NUCLEOTIDE SEQUENCE [LARGE SCALE GENOMIC DNA]</scope>
    <source>
        <strain evidence="2">cv. Niubang</strain>
    </source>
</reference>
<reference evidence="1 2" key="2">
    <citation type="journal article" date="2022" name="Mol. Ecol. Resour.">
        <title>The genomes of chicory, endive, great burdock and yacon provide insights into Asteraceae paleo-polyploidization history and plant inulin production.</title>
        <authorList>
            <person name="Fan W."/>
            <person name="Wang S."/>
            <person name="Wang H."/>
            <person name="Wang A."/>
            <person name="Jiang F."/>
            <person name="Liu H."/>
            <person name="Zhao H."/>
            <person name="Xu D."/>
            <person name="Zhang Y."/>
        </authorList>
    </citation>
    <scope>NUCLEOTIDE SEQUENCE [LARGE SCALE GENOMIC DNA]</scope>
    <source>
        <strain evidence="2">cv. Niubang</strain>
    </source>
</reference>